<feature type="region of interest" description="Disordered" evidence="4">
    <location>
        <begin position="156"/>
        <end position="177"/>
    </location>
</feature>
<dbReference type="Proteomes" id="UP000018948">
    <property type="component" value="Unassembled WGS sequence"/>
</dbReference>
<dbReference type="PANTHER" id="PTHR48097:SF9">
    <property type="entry name" value="L-THREONINE ALDOLASE"/>
    <property type="match status" value="1"/>
</dbReference>
<dbReference type="Pfam" id="PF01212">
    <property type="entry name" value="Beta_elim_lyase"/>
    <property type="match status" value="2"/>
</dbReference>
<sequence length="177" mass="19449">MGVSLHTVPNQPNRILNIKDIHNVICDNDVHYFRTRLVEIEKTQNSHDGRVLPMPCILDVEQFCHERNLLLHGDGARLVNTSVASGIPMDDLVPRSRSSLCGGMLQGGITASTGLYALENQSDHLVEDHTNAQAVAHDIFIIPGIEINPDTVDTNIISSRRPRRRAGRADTGEEAGT</sequence>
<evidence type="ECO:0000256" key="3">
    <source>
        <dbReference type="ARBA" id="ARBA00022898"/>
    </source>
</evidence>
<dbReference type="SUPFAM" id="SSF53383">
    <property type="entry name" value="PLP-dependent transferases"/>
    <property type="match status" value="1"/>
</dbReference>
<dbReference type="GO" id="GO:0006567">
    <property type="term" value="P:L-threonine catabolic process"/>
    <property type="evidence" value="ECO:0007669"/>
    <property type="project" value="TreeGrafter"/>
</dbReference>
<keyword evidence="3" id="KW-0663">Pyridoxal phosphate</keyword>
<name>W2Y5C4_PHYNI</name>
<reference evidence="6 7" key="1">
    <citation type="submission" date="2013-11" db="EMBL/GenBank/DDBJ databases">
        <title>The Genome Sequence of Phytophthora parasitica P10297.</title>
        <authorList>
            <consortium name="The Broad Institute Genomics Platform"/>
            <person name="Russ C."/>
            <person name="Tyler B."/>
            <person name="Panabieres F."/>
            <person name="Shan W."/>
            <person name="Tripathy S."/>
            <person name="Grunwald N."/>
            <person name="Machado M."/>
            <person name="Johnson C.S."/>
            <person name="Walker B."/>
            <person name="Young S.K."/>
            <person name="Zeng Q."/>
            <person name="Gargeya S."/>
            <person name="Fitzgerald M."/>
            <person name="Haas B."/>
            <person name="Abouelleil A."/>
            <person name="Allen A.W."/>
            <person name="Alvarado L."/>
            <person name="Arachchi H.M."/>
            <person name="Berlin A.M."/>
            <person name="Chapman S.B."/>
            <person name="Gainer-Dewar J."/>
            <person name="Goldberg J."/>
            <person name="Griggs A."/>
            <person name="Gujja S."/>
            <person name="Hansen M."/>
            <person name="Howarth C."/>
            <person name="Imamovic A."/>
            <person name="Ireland A."/>
            <person name="Larimer J."/>
            <person name="McCowan C."/>
            <person name="Murphy C."/>
            <person name="Pearson M."/>
            <person name="Poon T.W."/>
            <person name="Priest M."/>
            <person name="Roberts A."/>
            <person name="Saif S."/>
            <person name="Shea T."/>
            <person name="Sisk P."/>
            <person name="Sykes S."/>
            <person name="Wortman J."/>
            <person name="Nusbaum C."/>
            <person name="Birren B."/>
        </authorList>
    </citation>
    <scope>NUCLEOTIDE SEQUENCE [LARGE SCALE GENOMIC DNA]</scope>
    <source>
        <strain evidence="6 7">P10297</strain>
    </source>
</reference>
<dbReference type="InterPro" id="IPR015424">
    <property type="entry name" value="PyrdxlP-dep_Trfase"/>
</dbReference>
<feature type="domain" description="Aromatic amino acid beta-eliminating lyase/threonine aldolase" evidence="5">
    <location>
        <begin position="2"/>
        <end position="92"/>
    </location>
</feature>
<feature type="domain" description="Aromatic amino acid beta-eliminating lyase/threonine aldolase" evidence="5">
    <location>
        <begin position="96"/>
        <end position="157"/>
    </location>
</feature>
<evidence type="ECO:0000259" key="5">
    <source>
        <dbReference type="Pfam" id="PF01212"/>
    </source>
</evidence>
<dbReference type="GO" id="GO:0008732">
    <property type="term" value="F:L-allo-threonine aldolase activity"/>
    <property type="evidence" value="ECO:0007669"/>
    <property type="project" value="TreeGrafter"/>
</dbReference>
<comment type="caution">
    <text evidence="6">The sequence shown here is derived from an EMBL/GenBank/DDBJ whole genome shotgun (WGS) entry which is preliminary data.</text>
</comment>
<evidence type="ECO:0000256" key="1">
    <source>
        <dbReference type="ARBA" id="ARBA00001933"/>
    </source>
</evidence>
<dbReference type="InterPro" id="IPR015421">
    <property type="entry name" value="PyrdxlP-dep_Trfase_major"/>
</dbReference>
<evidence type="ECO:0000256" key="4">
    <source>
        <dbReference type="SAM" id="MobiDB-lite"/>
    </source>
</evidence>
<dbReference type="InterPro" id="IPR015422">
    <property type="entry name" value="PyrdxlP-dep_Trfase_small"/>
</dbReference>
<accession>W2Y5C4</accession>
<dbReference type="AlphaFoldDB" id="W2Y5C4"/>
<dbReference type="GO" id="GO:0005829">
    <property type="term" value="C:cytosol"/>
    <property type="evidence" value="ECO:0007669"/>
    <property type="project" value="TreeGrafter"/>
</dbReference>
<dbReference type="GO" id="GO:0006545">
    <property type="term" value="P:glycine biosynthetic process"/>
    <property type="evidence" value="ECO:0007669"/>
    <property type="project" value="TreeGrafter"/>
</dbReference>
<dbReference type="Gene3D" id="3.40.640.10">
    <property type="entry name" value="Type I PLP-dependent aspartate aminotransferase-like (Major domain)"/>
    <property type="match status" value="1"/>
</dbReference>
<gene>
    <name evidence="6" type="ORF">F442_20980</name>
</gene>
<evidence type="ECO:0000256" key="2">
    <source>
        <dbReference type="ARBA" id="ARBA00006966"/>
    </source>
</evidence>
<evidence type="ECO:0000313" key="6">
    <source>
        <dbReference type="EMBL" id="ETP29932.1"/>
    </source>
</evidence>
<dbReference type="EMBL" id="ANIY01004357">
    <property type="protein sequence ID" value="ETP29932.1"/>
    <property type="molecule type" value="Genomic_DNA"/>
</dbReference>
<comment type="cofactor">
    <cofactor evidence="1">
        <name>pyridoxal 5'-phosphate</name>
        <dbReference type="ChEBI" id="CHEBI:597326"/>
    </cofactor>
</comment>
<comment type="similarity">
    <text evidence="2">Belongs to the threonine aldolase family.</text>
</comment>
<protein>
    <recommendedName>
        <fullName evidence="5">Aromatic amino acid beta-eliminating lyase/threonine aldolase domain-containing protein</fullName>
    </recommendedName>
</protein>
<dbReference type="Gene3D" id="3.90.1150.10">
    <property type="entry name" value="Aspartate Aminotransferase, domain 1"/>
    <property type="match status" value="1"/>
</dbReference>
<dbReference type="InterPro" id="IPR001597">
    <property type="entry name" value="ArAA_b-elim_lyase/Thr_aldolase"/>
</dbReference>
<evidence type="ECO:0000313" key="7">
    <source>
        <dbReference type="Proteomes" id="UP000018948"/>
    </source>
</evidence>
<proteinExistence type="inferred from homology"/>
<dbReference type="PANTHER" id="PTHR48097">
    <property type="entry name" value="L-THREONINE ALDOLASE-RELATED"/>
    <property type="match status" value="1"/>
</dbReference>
<organism evidence="6 7">
    <name type="scientific">Phytophthora nicotianae P10297</name>
    <dbReference type="NCBI Taxonomy" id="1317064"/>
    <lineage>
        <taxon>Eukaryota</taxon>
        <taxon>Sar</taxon>
        <taxon>Stramenopiles</taxon>
        <taxon>Oomycota</taxon>
        <taxon>Peronosporomycetes</taxon>
        <taxon>Peronosporales</taxon>
        <taxon>Peronosporaceae</taxon>
        <taxon>Phytophthora</taxon>
    </lineage>
</organism>